<reference evidence="1 2" key="1">
    <citation type="journal article" date="2022" name="ISME Commun">
        <title>Vulcanimicrobium alpinus gen. nov. sp. nov., the first cultivated representative of the candidate phylum 'Eremiobacterota', is a metabolically versatile aerobic anoxygenic phototroph.</title>
        <authorList>
            <person name="Yabe S."/>
            <person name="Muto K."/>
            <person name="Abe K."/>
            <person name="Yokota A."/>
            <person name="Staudigel H."/>
            <person name="Tebo B.M."/>
        </authorList>
    </citation>
    <scope>NUCLEOTIDE SEQUENCE [LARGE SCALE GENOMIC DNA]</scope>
    <source>
        <strain evidence="1 2">WC8-2</strain>
    </source>
</reference>
<protein>
    <submittedName>
        <fullName evidence="1">Uncharacterized protein</fullName>
    </submittedName>
</protein>
<name>A0AAN2CAB3_UNVUL</name>
<dbReference type="Proteomes" id="UP001317532">
    <property type="component" value="Chromosome"/>
</dbReference>
<dbReference type="AlphaFoldDB" id="A0AAN2CAB3"/>
<accession>A0AAN2CAB3</accession>
<dbReference type="EMBL" id="AP025523">
    <property type="protein sequence ID" value="BDE07485.1"/>
    <property type="molecule type" value="Genomic_DNA"/>
</dbReference>
<keyword evidence="2" id="KW-1185">Reference proteome</keyword>
<evidence type="ECO:0000313" key="2">
    <source>
        <dbReference type="Proteomes" id="UP001317532"/>
    </source>
</evidence>
<organism evidence="1 2">
    <name type="scientific">Vulcanimicrobium alpinum</name>
    <dbReference type="NCBI Taxonomy" id="3016050"/>
    <lineage>
        <taxon>Bacteria</taxon>
        <taxon>Bacillati</taxon>
        <taxon>Vulcanimicrobiota</taxon>
        <taxon>Vulcanimicrobiia</taxon>
        <taxon>Vulcanimicrobiales</taxon>
        <taxon>Vulcanimicrobiaceae</taxon>
        <taxon>Vulcanimicrobium</taxon>
    </lineage>
</organism>
<dbReference type="KEGG" id="vab:WPS_27610"/>
<gene>
    <name evidence="1" type="ORF">WPS_27610</name>
</gene>
<evidence type="ECO:0000313" key="1">
    <source>
        <dbReference type="EMBL" id="BDE07485.1"/>
    </source>
</evidence>
<proteinExistence type="predicted"/>
<sequence length="185" mass="20533">MRSFVEFDDAVGVEHQQRFRFQRHDVRPQLEVLGDAERHGAGAGTQVPDRTTPHEQRFWVSGVGKREFAIREVDGREDRGCVARALISAECGVGPCEELGRRGPERGLAPDHRADSRHRQCRREVVARHVSDRKSDAVIRQGKGFAPVSAVAAAEGRHAVRRHGKAVKGKPRRLEVGAADSVCKH</sequence>